<feature type="transmembrane region" description="Helical" evidence="8">
    <location>
        <begin position="435"/>
        <end position="456"/>
    </location>
</feature>
<evidence type="ECO:0000256" key="2">
    <source>
        <dbReference type="ARBA" id="ARBA00005658"/>
    </source>
</evidence>
<feature type="transmembrane region" description="Helical" evidence="8">
    <location>
        <begin position="175"/>
        <end position="194"/>
    </location>
</feature>
<feature type="transmembrane region" description="Helical" evidence="8">
    <location>
        <begin position="241"/>
        <end position="261"/>
    </location>
</feature>
<accession>A0A179C0J0</accession>
<keyword evidence="3" id="KW-0813">Transport</keyword>
<dbReference type="InterPro" id="IPR000060">
    <property type="entry name" value="BCCT_transptr"/>
</dbReference>
<evidence type="ECO:0000256" key="8">
    <source>
        <dbReference type="SAM" id="Phobius"/>
    </source>
</evidence>
<evidence type="ECO:0000256" key="6">
    <source>
        <dbReference type="ARBA" id="ARBA00022989"/>
    </source>
</evidence>
<keyword evidence="6 8" id="KW-1133">Transmembrane helix</keyword>
<comment type="caution">
    <text evidence="9">The sequence shown here is derived from an EMBL/GenBank/DDBJ whole genome shotgun (WGS) entry which is preliminary data.</text>
</comment>
<evidence type="ECO:0000256" key="4">
    <source>
        <dbReference type="ARBA" id="ARBA00022475"/>
    </source>
</evidence>
<feature type="transmembrane region" description="Helical" evidence="8">
    <location>
        <begin position="390"/>
        <end position="415"/>
    </location>
</feature>
<name>A0A179C0J0_9LACO</name>
<keyword evidence="7 8" id="KW-0472">Membrane</keyword>
<comment type="similarity">
    <text evidence="2">Belongs to the BCCT transporter (TC 2.A.15) family.</text>
</comment>
<evidence type="ECO:0000313" key="10">
    <source>
        <dbReference type="Proteomes" id="UP000078520"/>
    </source>
</evidence>
<feature type="transmembrane region" description="Helical" evidence="8">
    <location>
        <begin position="214"/>
        <end position="232"/>
    </location>
</feature>
<feature type="transmembrane region" description="Helical" evidence="8">
    <location>
        <begin position="39"/>
        <end position="58"/>
    </location>
</feature>
<protein>
    <submittedName>
        <fullName evidence="9">Carnitine transporter</fullName>
    </submittedName>
</protein>
<feature type="transmembrane region" description="Helical" evidence="8">
    <location>
        <begin position="462"/>
        <end position="481"/>
    </location>
</feature>
<evidence type="ECO:0000313" key="9">
    <source>
        <dbReference type="EMBL" id="OAQ07644.1"/>
    </source>
</evidence>
<evidence type="ECO:0000256" key="7">
    <source>
        <dbReference type="ARBA" id="ARBA00023136"/>
    </source>
</evidence>
<dbReference type="PANTHER" id="PTHR30047:SF7">
    <property type="entry name" value="HIGH-AFFINITY CHOLINE TRANSPORT PROTEIN"/>
    <property type="match status" value="1"/>
</dbReference>
<gene>
    <name evidence="9" type="ORF">A3O14_05850</name>
</gene>
<sequence length="491" mass="55389">MIIVPIAVLIFICVLFGLFPIGSKETLVAIRGFLSNRLGFFYIFIALIFFVSTIFLAFSKYGNIRLGNREKPRYSNIKWGLMVFTSTMSADVIFYSLCEWMMYSKEPFIQANGGVQKIGLAYSLFHWGPLAWGFYIMLAVAFGYMLYVGKRQKQRFSEACRSILGKRVDGTLGKIIDLLAIFALIAGTATTFSMSMPLITLAASKILHVPNTKLLTVIIMILVVVIYTSIVVRGMNGISKLATLCSILFFTLLGYFFFFGGQENYIIQHGMQSIGYMVSHFPQMSFTNNPIHPNGFAQNWTIYFWSYWMVWCVATPFFIGSISEGKTIRSLILGGYGWGLSGTYLSFIILSNYGLSMQFDHHAGILATYNHTGKYAEAILKIFSTMPLSFLGLILLALTMIGLYSTVFDSLTMVISTYSYKELMLDQEPDKRVRVFWAIMFIVLPITLVLTGNSVYDIQSVSIIAAFPIGLVMILILLSFYKELIIRRNLM</sequence>
<dbReference type="EMBL" id="LVKI01000027">
    <property type="protein sequence ID" value="OAQ07644.1"/>
    <property type="molecule type" value="Genomic_DNA"/>
</dbReference>
<dbReference type="OrthoDB" id="9775735at2"/>
<comment type="subcellular location">
    <subcellularLocation>
        <location evidence="1">Cell membrane</location>
        <topology evidence="1">Multi-pass membrane protein</topology>
    </subcellularLocation>
</comment>
<keyword evidence="5 8" id="KW-0812">Transmembrane</keyword>
<organism evidence="9 10">
    <name type="scientific">Ligilactobacillus aviarius</name>
    <dbReference type="NCBI Taxonomy" id="1606"/>
    <lineage>
        <taxon>Bacteria</taxon>
        <taxon>Bacillati</taxon>
        <taxon>Bacillota</taxon>
        <taxon>Bacilli</taxon>
        <taxon>Lactobacillales</taxon>
        <taxon>Lactobacillaceae</taxon>
        <taxon>Ligilactobacillus</taxon>
    </lineage>
</organism>
<reference evidence="10" key="1">
    <citation type="submission" date="2016-03" db="EMBL/GenBank/DDBJ databases">
        <authorList>
            <person name="Johnson T.J."/>
            <person name="Youmans B."/>
            <person name="Case K."/>
            <person name="Noll S."/>
        </authorList>
    </citation>
    <scope>NUCLEOTIDE SEQUENCE [LARGE SCALE GENOMIC DNA]</scope>
    <source>
        <strain evidence="10">UMNLAv8</strain>
    </source>
</reference>
<dbReference type="PANTHER" id="PTHR30047">
    <property type="entry name" value="HIGH-AFFINITY CHOLINE TRANSPORT PROTEIN-RELATED"/>
    <property type="match status" value="1"/>
</dbReference>
<evidence type="ECO:0000256" key="5">
    <source>
        <dbReference type="ARBA" id="ARBA00022692"/>
    </source>
</evidence>
<dbReference type="Proteomes" id="UP000078520">
    <property type="component" value="Unassembled WGS sequence"/>
</dbReference>
<feature type="transmembrane region" description="Helical" evidence="8">
    <location>
        <begin position="79"/>
        <end position="97"/>
    </location>
</feature>
<dbReference type="GO" id="GO:0005886">
    <property type="term" value="C:plasma membrane"/>
    <property type="evidence" value="ECO:0007669"/>
    <property type="project" value="UniProtKB-SubCell"/>
</dbReference>
<dbReference type="Pfam" id="PF02028">
    <property type="entry name" value="BCCT"/>
    <property type="match status" value="1"/>
</dbReference>
<feature type="transmembrane region" description="Helical" evidence="8">
    <location>
        <begin position="130"/>
        <end position="148"/>
    </location>
</feature>
<feature type="transmembrane region" description="Helical" evidence="8">
    <location>
        <begin position="331"/>
        <end position="350"/>
    </location>
</feature>
<evidence type="ECO:0000256" key="3">
    <source>
        <dbReference type="ARBA" id="ARBA00022448"/>
    </source>
</evidence>
<dbReference type="GO" id="GO:0022857">
    <property type="term" value="F:transmembrane transporter activity"/>
    <property type="evidence" value="ECO:0007669"/>
    <property type="project" value="InterPro"/>
</dbReference>
<keyword evidence="4" id="KW-1003">Cell membrane</keyword>
<dbReference type="AlphaFoldDB" id="A0A179C0J0"/>
<proteinExistence type="inferred from homology"/>
<evidence type="ECO:0000256" key="1">
    <source>
        <dbReference type="ARBA" id="ARBA00004651"/>
    </source>
</evidence>
<feature type="transmembrane region" description="Helical" evidence="8">
    <location>
        <begin position="302"/>
        <end position="319"/>
    </location>
</feature>